<dbReference type="STRING" id="1797785.A3B45_02145"/>
<evidence type="ECO:0000313" key="2">
    <source>
        <dbReference type="Proteomes" id="UP000178565"/>
    </source>
</evidence>
<sequence>MKLVDHSLSQIDLPLKLQILNISVNLSRLSQWVYEGYDKRSELINKFMKQTENYLADLDRQKISRDFKPTLERLKTEFPYLKKTLNSQDKRFWAEKALTWANILTHRAKIA</sequence>
<gene>
    <name evidence="1" type="ORF">A3B45_02145</name>
</gene>
<comment type="caution">
    <text evidence="1">The sequence shown here is derived from an EMBL/GenBank/DDBJ whole genome shotgun (WGS) entry which is preliminary data.</text>
</comment>
<protein>
    <submittedName>
        <fullName evidence="1">Uncharacterized protein</fullName>
    </submittedName>
</protein>
<proteinExistence type="predicted"/>
<name>A0A1F5KNA0_9BACT</name>
<dbReference type="Proteomes" id="UP000178565">
    <property type="component" value="Unassembled WGS sequence"/>
</dbReference>
<dbReference type="EMBL" id="MFDM01000027">
    <property type="protein sequence ID" value="OGE42330.1"/>
    <property type="molecule type" value="Genomic_DNA"/>
</dbReference>
<evidence type="ECO:0000313" key="1">
    <source>
        <dbReference type="EMBL" id="OGE42330.1"/>
    </source>
</evidence>
<accession>A0A1F5KNA0</accession>
<dbReference type="AlphaFoldDB" id="A0A1F5KNA0"/>
<reference evidence="1 2" key="1">
    <citation type="journal article" date="2016" name="Nat. Commun.">
        <title>Thousands of microbial genomes shed light on interconnected biogeochemical processes in an aquifer system.</title>
        <authorList>
            <person name="Anantharaman K."/>
            <person name="Brown C.T."/>
            <person name="Hug L.A."/>
            <person name="Sharon I."/>
            <person name="Castelle C.J."/>
            <person name="Probst A.J."/>
            <person name="Thomas B.C."/>
            <person name="Singh A."/>
            <person name="Wilkins M.J."/>
            <person name="Karaoz U."/>
            <person name="Brodie E.L."/>
            <person name="Williams K.H."/>
            <person name="Hubbard S.S."/>
            <person name="Banfield J.F."/>
        </authorList>
    </citation>
    <scope>NUCLEOTIDE SEQUENCE [LARGE SCALE GENOMIC DNA]</scope>
</reference>
<organism evidence="1 2">
    <name type="scientific">Candidatus Daviesbacteria bacterium RIFCSPLOWO2_01_FULL_39_12</name>
    <dbReference type="NCBI Taxonomy" id="1797785"/>
    <lineage>
        <taxon>Bacteria</taxon>
        <taxon>Candidatus Daviesiibacteriota</taxon>
    </lineage>
</organism>